<dbReference type="EMBL" id="LJAM02000816">
    <property type="protein sequence ID" value="RAP68509.1"/>
    <property type="molecule type" value="Genomic_DNA"/>
</dbReference>
<dbReference type="AlphaFoldDB" id="A0A328TD30"/>
<dbReference type="EMBL" id="LJAM02000818">
    <property type="protein sequence ID" value="RAP68504.1"/>
    <property type="molecule type" value="Genomic_DNA"/>
</dbReference>
<evidence type="ECO:0000313" key="2">
    <source>
        <dbReference type="EMBL" id="RAP68509.1"/>
    </source>
</evidence>
<dbReference type="GO" id="GO:0003964">
    <property type="term" value="F:RNA-directed DNA polymerase activity"/>
    <property type="evidence" value="ECO:0007669"/>
    <property type="project" value="UniProtKB-KW"/>
</dbReference>
<gene>
    <name evidence="2" type="ORF">ACZ87_03838</name>
    <name evidence="1" type="ORF">ACZ87_03843</name>
</gene>
<organism evidence="2 3">
    <name type="scientific">Candidatus Erwinia dacicola</name>
    <dbReference type="NCBI Taxonomy" id="252393"/>
    <lineage>
        <taxon>Bacteria</taxon>
        <taxon>Pseudomonadati</taxon>
        <taxon>Pseudomonadota</taxon>
        <taxon>Gammaproteobacteria</taxon>
        <taxon>Enterobacterales</taxon>
        <taxon>Erwiniaceae</taxon>
        <taxon>Erwinia</taxon>
    </lineage>
</organism>
<comment type="caution">
    <text evidence="2">The sequence shown here is derived from an EMBL/GenBank/DDBJ whole genome shotgun (WGS) entry which is preliminary data.</text>
</comment>
<evidence type="ECO:0000313" key="1">
    <source>
        <dbReference type="EMBL" id="RAP68504.1"/>
    </source>
</evidence>
<protein>
    <submittedName>
        <fullName evidence="2">Reverse transcriptase like domain protein</fullName>
        <ecNumber evidence="2">2.7.7.49</ecNumber>
    </submittedName>
</protein>
<accession>A0A328TD30</accession>
<name>A0A328TD30_9GAMM</name>
<keyword evidence="3" id="KW-1185">Reference proteome</keyword>
<reference evidence="2 3" key="1">
    <citation type="submission" date="2018-04" db="EMBL/GenBank/DDBJ databases">
        <title>Genomes of the Obligate Erwinia dacicola and Facultative Enterobacter sp. OLF Endosymbionts of the Olive Fruit fly, Bactrocera oleae.</title>
        <authorList>
            <person name="Estes A.M."/>
            <person name="Hearn D.J."/>
            <person name="Agarwal S."/>
            <person name="Pierson E.A."/>
            <person name="Dunning-Hotopp J.C."/>
        </authorList>
    </citation>
    <scope>NUCLEOTIDE SEQUENCE [LARGE SCALE GENOMIC DNA]</scope>
    <source>
        <strain evidence="2 3">Oroville</strain>
    </source>
</reference>
<evidence type="ECO:0000313" key="3">
    <source>
        <dbReference type="Proteomes" id="UP000244334"/>
    </source>
</evidence>
<keyword evidence="2" id="KW-0695">RNA-directed DNA polymerase</keyword>
<keyword evidence="2" id="KW-0808">Transferase</keyword>
<proteinExistence type="predicted"/>
<sequence>MLEGSLKLRLNMDKTRTTHVNDGFIFLGYRIIRKRSRYGDMRVVSTIPDDPEGESQKLRGITDGIVIRQLQ</sequence>
<dbReference type="EC" id="2.7.7.49" evidence="2"/>
<keyword evidence="2" id="KW-0548">Nucleotidyltransferase</keyword>
<dbReference type="Proteomes" id="UP000244334">
    <property type="component" value="Unassembled WGS sequence"/>
</dbReference>